<feature type="region of interest" description="Disordered" evidence="1">
    <location>
        <begin position="28"/>
        <end position="277"/>
    </location>
</feature>
<feature type="compositionally biased region" description="Basic residues" evidence="1">
    <location>
        <begin position="203"/>
        <end position="218"/>
    </location>
</feature>
<dbReference type="EMBL" id="BTSX01000003">
    <property type="protein sequence ID" value="GMS89800.1"/>
    <property type="molecule type" value="Genomic_DNA"/>
</dbReference>
<comment type="caution">
    <text evidence="2">The sequence shown here is derived from an EMBL/GenBank/DDBJ whole genome shotgun (WGS) entry which is preliminary data.</text>
</comment>
<feature type="compositionally biased region" description="Basic residues" evidence="1">
    <location>
        <begin position="179"/>
        <end position="189"/>
    </location>
</feature>
<gene>
    <name evidence="2" type="ORF">PENTCL1PPCAC_11975</name>
</gene>
<organism evidence="2 3">
    <name type="scientific">Pristionchus entomophagus</name>
    <dbReference type="NCBI Taxonomy" id="358040"/>
    <lineage>
        <taxon>Eukaryota</taxon>
        <taxon>Metazoa</taxon>
        <taxon>Ecdysozoa</taxon>
        <taxon>Nematoda</taxon>
        <taxon>Chromadorea</taxon>
        <taxon>Rhabditida</taxon>
        <taxon>Rhabditina</taxon>
        <taxon>Diplogasteromorpha</taxon>
        <taxon>Diplogasteroidea</taxon>
        <taxon>Neodiplogasteridae</taxon>
        <taxon>Pristionchus</taxon>
    </lineage>
</organism>
<feature type="compositionally biased region" description="Basic and acidic residues" evidence="1">
    <location>
        <begin position="80"/>
        <end position="99"/>
    </location>
</feature>
<evidence type="ECO:0000256" key="1">
    <source>
        <dbReference type="SAM" id="MobiDB-lite"/>
    </source>
</evidence>
<accession>A0AAV5T3Y9</accession>
<keyword evidence="3" id="KW-1185">Reference proteome</keyword>
<feature type="compositionally biased region" description="Polar residues" evidence="1">
    <location>
        <begin position="255"/>
        <end position="267"/>
    </location>
</feature>
<feature type="compositionally biased region" description="Basic and acidic residues" evidence="1">
    <location>
        <begin position="126"/>
        <end position="152"/>
    </location>
</feature>
<evidence type="ECO:0000313" key="3">
    <source>
        <dbReference type="Proteomes" id="UP001432027"/>
    </source>
</evidence>
<sequence>RMTMAANQESDDVFKLRRFRKMFSDYTKEFKLGGHRPTATTPVPEATTPPQAGSGKRPPKSSSMSSSEPSSAAGSGETTKGSKEGSNEKIADAKEFAKQDDEEFENDGGAMAQSKIRNRNLQWKPTEGEEKAKERKKSADEKSGSHSKDREASPYLSTTAKTKQSPYGSGGRDLDQGIRKRRNSGNRKKKDGDKSGKSGRSGKTNKRTANQRRKATHRTKTDDGTEARIPGRCPRTANSSNCCRLSRSRHCESSEGPSVSDTAITPSSAPPTDDKKSECAEIDMNAADFKTAIRLMEIVKRNNILENALSLLRMSLCAASSKEE</sequence>
<protein>
    <submittedName>
        <fullName evidence="2">Uncharacterized protein</fullName>
    </submittedName>
</protein>
<name>A0AAV5T3Y9_9BILA</name>
<evidence type="ECO:0000313" key="2">
    <source>
        <dbReference type="EMBL" id="GMS89800.1"/>
    </source>
</evidence>
<feature type="compositionally biased region" description="Low complexity" evidence="1">
    <location>
        <begin position="37"/>
        <end position="77"/>
    </location>
</feature>
<dbReference type="AlphaFoldDB" id="A0AAV5T3Y9"/>
<reference evidence="2" key="1">
    <citation type="submission" date="2023-10" db="EMBL/GenBank/DDBJ databases">
        <title>Genome assembly of Pristionchus species.</title>
        <authorList>
            <person name="Yoshida K."/>
            <person name="Sommer R.J."/>
        </authorList>
    </citation>
    <scope>NUCLEOTIDE SEQUENCE</scope>
    <source>
        <strain evidence="2">RS0144</strain>
    </source>
</reference>
<feature type="compositionally biased region" description="Polar residues" evidence="1">
    <location>
        <begin position="155"/>
        <end position="167"/>
    </location>
</feature>
<feature type="non-terminal residue" evidence="2">
    <location>
        <position position="1"/>
    </location>
</feature>
<proteinExistence type="predicted"/>
<dbReference type="Proteomes" id="UP001432027">
    <property type="component" value="Unassembled WGS sequence"/>
</dbReference>